<feature type="region of interest" description="Disordered" evidence="1">
    <location>
        <begin position="105"/>
        <end position="136"/>
    </location>
</feature>
<sequence>MKGRATSSMKGMAWTRKEDEAVCRAYRWVSEDSVKGSFQTSRGAWTLLKAGSRHESGVNYYDEVNVFTRILYELYMEDNSKPFSHHERFGPTQVFGNVSSNAIGDEHGSPTIQETKVENPSPSEVSIPRTTGRNKAQTLKEKGKAKDDYAFQQEMVSLLLLMGEQNVFGAEERNLRHNLIGKRRKLWPNRSCLYRTILLQWQMKMMIIVFKLKLL</sequence>
<keyword evidence="3" id="KW-1185">Reference proteome</keyword>
<comment type="caution">
    <text evidence="2">The sequence shown here is derived from an EMBL/GenBank/DDBJ whole genome shotgun (WGS) entry which is preliminary data.</text>
</comment>
<evidence type="ECO:0000313" key="3">
    <source>
        <dbReference type="Proteomes" id="UP000327157"/>
    </source>
</evidence>
<feature type="compositionally biased region" description="Polar residues" evidence="1">
    <location>
        <begin position="110"/>
        <end position="136"/>
    </location>
</feature>
<dbReference type="EMBL" id="SMOL01000757">
    <property type="protein sequence ID" value="KAB2599008.1"/>
    <property type="molecule type" value="Genomic_DNA"/>
</dbReference>
<gene>
    <name evidence="2" type="ORF">D8674_039709</name>
</gene>
<dbReference type="OrthoDB" id="1174484at2759"/>
<name>A0A5N5F7G4_9ROSA</name>
<evidence type="ECO:0000256" key="1">
    <source>
        <dbReference type="SAM" id="MobiDB-lite"/>
    </source>
</evidence>
<dbReference type="AlphaFoldDB" id="A0A5N5F7G4"/>
<reference evidence="2 3" key="2">
    <citation type="submission" date="2019-11" db="EMBL/GenBank/DDBJ databases">
        <title>A de novo genome assembly of a pear dwarfing rootstock.</title>
        <authorList>
            <person name="Wang F."/>
            <person name="Wang J."/>
            <person name="Li S."/>
            <person name="Zhang Y."/>
            <person name="Fang M."/>
            <person name="Ma L."/>
            <person name="Zhao Y."/>
            <person name="Jiang S."/>
        </authorList>
    </citation>
    <scope>NUCLEOTIDE SEQUENCE [LARGE SCALE GENOMIC DNA]</scope>
    <source>
        <strain evidence="2">S2</strain>
        <tissue evidence="2">Leaf</tissue>
    </source>
</reference>
<organism evidence="2 3">
    <name type="scientific">Pyrus ussuriensis x Pyrus communis</name>
    <dbReference type="NCBI Taxonomy" id="2448454"/>
    <lineage>
        <taxon>Eukaryota</taxon>
        <taxon>Viridiplantae</taxon>
        <taxon>Streptophyta</taxon>
        <taxon>Embryophyta</taxon>
        <taxon>Tracheophyta</taxon>
        <taxon>Spermatophyta</taxon>
        <taxon>Magnoliopsida</taxon>
        <taxon>eudicotyledons</taxon>
        <taxon>Gunneridae</taxon>
        <taxon>Pentapetalae</taxon>
        <taxon>rosids</taxon>
        <taxon>fabids</taxon>
        <taxon>Rosales</taxon>
        <taxon>Rosaceae</taxon>
        <taxon>Amygdaloideae</taxon>
        <taxon>Maleae</taxon>
        <taxon>Pyrus</taxon>
    </lineage>
</organism>
<evidence type="ECO:0000313" key="2">
    <source>
        <dbReference type="EMBL" id="KAB2599008.1"/>
    </source>
</evidence>
<proteinExistence type="predicted"/>
<accession>A0A5N5F7G4</accession>
<reference evidence="2 3" key="1">
    <citation type="submission" date="2019-09" db="EMBL/GenBank/DDBJ databases">
        <authorList>
            <person name="Ou C."/>
        </authorList>
    </citation>
    <scope>NUCLEOTIDE SEQUENCE [LARGE SCALE GENOMIC DNA]</scope>
    <source>
        <strain evidence="2">S2</strain>
        <tissue evidence="2">Leaf</tissue>
    </source>
</reference>
<protein>
    <submittedName>
        <fullName evidence="2">Uncharacterized protein</fullName>
    </submittedName>
</protein>
<dbReference type="Proteomes" id="UP000327157">
    <property type="component" value="Unassembled WGS sequence"/>
</dbReference>